<dbReference type="EMBL" id="NRRY01000035">
    <property type="protein sequence ID" value="MBK1620258.1"/>
    <property type="molecule type" value="Genomic_DNA"/>
</dbReference>
<evidence type="ECO:0000256" key="1">
    <source>
        <dbReference type="ARBA" id="ARBA00008950"/>
    </source>
</evidence>
<dbReference type="Pfam" id="PF12850">
    <property type="entry name" value="Metallophos_2"/>
    <property type="match status" value="1"/>
</dbReference>
<keyword evidence="5" id="KW-1185">Reference proteome</keyword>
<comment type="similarity">
    <text evidence="1 2">Belongs to the metallophosphoesterase superfamily. YfcE family.</text>
</comment>
<evidence type="ECO:0000313" key="4">
    <source>
        <dbReference type="EMBL" id="MBK1620258.1"/>
    </source>
</evidence>
<name>A0A9X0WB18_9GAMM</name>
<feature type="domain" description="Calcineurin-like phosphoesterase" evidence="3">
    <location>
        <begin position="3"/>
        <end position="155"/>
    </location>
</feature>
<dbReference type="EC" id="3.1.4.-" evidence="2"/>
<dbReference type="InterPro" id="IPR000979">
    <property type="entry name" value="Phosphodiesterase_MJ0936/Vps29"/>
</dbReference>
<proteinExistence type="inferred from homology"/>
<organism evidence="4 5">
    <name type="scientific">Lamprobacter modestohalophilus</name>
    <dbReference type="NCBI Taxonomy" id="1064514"/>
    <lineage>
        <taxon>Bacteria</taxon>
        <taxon>Pseudomonadati</taxon>
        <taxon>Pseudomonadota</taxon>
        <taxon>Gammaproteobacteria</taxon>
        <taxon>Chromatiales</taxon>
        <taxon>Chromatiaceae</taxon>
        <taxon>Lamprobacter</taxon>
    </lineage>
</organism>
<dbReference type="InterPro" id="IPR029052">
    <property type="entry name" value="Metallo-depent_PP-like"/>
</dbReference>
<dbReference type="Proteomes" id="UP001138768">
    <property type="component" value="Unassembled WGS sequence"/>
</dbReference>
<protein>
    <recommendedName>
        <fullName evidence="2">Phosphoesterase</fullName>
        <ecNumber evidence="2">3.1.4.-</ecNumber>
    </recommendedName>
</protein>
<comment type="cofactor">
    <cofactor evidence="2">
        <name>a divalent metal cation</name>
        <dbReference type="ChEBI" id="CHEBI:60240"/>
    </cofactor>
</comment>
<comment type="caution">
    <text evidence="4">The sequence shown here is derived from an EMBL/GenBank/DDBJ whole genome shotgun (WGS) entry which is preliminary data.</text>
</comment>
<dbReference type="AlphaFoldDB" id="A0A9X0WB18"/>
<dbReference type="GO" id="GO:0046872">
    <property type="term" value="F:metal ion binding"/>
    <property type="evidence" value="ECO:0007669"/>
    <property type="project" value="UniProtKB-KW"/>
</dbReference>
<evidence type="ECO:0000259" key="3">
    <source>
        <dbReference type="Pfam" id="PF12850"/>
    </source>
</evidence>
<reference evidence="4 5" key="1">
    <citation type="journal article" date="2020" name="Microorganisms">
        <title>Osmotic Adaptation and Compatible Solute Biosynthesis of Phototrophic Bacteria as Revealed from Genome Analyses.</title>
        <authorList>
            <person name="Imhoff J.F."/>
            <person name="Rahn T."/>
            <person name="Kunzel S."/>
            <person name="Keller A."/>
            <person name="Neulinger S.C."/>
        </authorList>
    </citation>
    <scope>NUCLEOTIDE SEQUENCE [LARGE SCALE GENOMIC DNA]</scope>
    <source>
        <strain evidence="4 5">DSM 25653</strain>
    </source>
</reference>
<dbReference type="InterPro" id="IPR024654">
    <property type="entry name" value="Calcineurin-like_PHP_lpxH"/>
</dbReference>
<sequence>MLRVAILSDTHGFLDARVEALVATCDLAVHGGDIGNAEVLQRLRPRQGRVIAVIGNNDLPRKWLPEQAQVLDGLREHEDLMLPGGTLAVIHGHQLAARNRHERLRRRFPQARAIVYGHSHRLIADRDAQPWVLNPGAAGRARTFGGPSCIVLDAAEHRWALRIERFEPLKCHGRSS</sequence>
<dbReference type="SUPFAM" id="SSF56300">
    <property type="entry name" value="Metallo-dependent phosphatases"/>
    <property type="match status" value="1"/>
</dbReference>
<evidence type="ECO:0000256" key="2">
    <source>
        <dbReference type="RuleBase" id="RU362039"/>
    </source>
</evidence>
<keyword evidence="2" id="KW-0479">Metal-binding</keyword>
<dbReference type="GO" id="GO:0016787">
    <property type="term" value="F:hydrolase activity"/>
    <property type="evidence" value="ECO:0007669"/>
    <property type="project" value="UniProtKB-UniRule"/>
</dbReference>
<gene>
    <name evidence="4" type="ORF">CKO42_17785</name>
</gene>
<accession>A0A9X0WB18</accession>
<evidence type="ECO:0000313" key="5">
    <source>
        <dbReference type="Proteomes" id="UP001138768"/>
    </source>
</evidence>
<dbReference type="NCBIfam" id="TIGR00040">
    <property type="entry name" value="yfcE"/>
    <property type="match status" value="1"/>
</dbReference>
<dbReference type="Gene3D" id="3.60.21.10">
    <property type="match status" value="1"/>
</dbReference>